<evidence type="ECO:0000313" key="4">
    <source>
        <dbReference type="Proteomes" id="UP000198937"/>
    </source>
</evidence>
<reference evidence="3 4" key="1">
    <citation type="submission" date="2016-06" db="EMBL/GenBank/DDBJ databases">
        <authorList>
            <person name="Kjaerup R.B."/>
            <person name="Dalgaard T.S."/>
            <person name="Juul-Madsen H.R."/>
        </authorList>
    </citation>
    <scope>NUCLEOTIDE SEQUENCE [LARGE SCALE GENOMIC DNA]</scope>
    <source>
        <strain evidence="3 4">DSM 45577</strain>
    </source>
</reference>
<gene>
    <name evidence="3" type="ORF">GA0070617_3470</name>
</gene>
<keyword evidence="2" id="KW-0812">Transmembrane</keyword>
<name>A0A1C6UT19_9ACTN</name>
<protein>
    <submittedName>
        <fullName evidence="3">Uncharacterized protein</fullName>
    </submittedName>
</protein>
<proteinExistence type="predicted"/>
<dbReference type="AlphaFoldDB" id="A0A1C6UT19"/>
<feature type="region of interest" description="Disordered" evidence="1">
    <location>
        <begin position="1"/>
        <end position="195"/>
    </location>
</feature>
<feature type="region of interest" description="Disordered" evidence="1">
    <location>
        <begin position="304"/>
        <end position="325"/>
    </location>
</feature>
<feature type="transmembrane region" description="Helical" evidence="2">
    <location>
        <begin position="273"/>
        <end position="295"/>
    </location>
</feature>
<feature type="compositionally biased region" description="Low complexity" evidence="1">
    <location>
        <begin position="154"/>
        <end position="170"/>
    </location>
</feature>
<feature type="compositionally biased region" description="Basic and acidic residues" evidence="1">
    <location>
        <begin position="57"/>
        <end position="67"/>
    </location>
</feature>
<sequence>MYRRPVTRPVPDADEPTIEIVGLAPATVPTTEEFWPDVATGGAPPTPPHRPANGPTRADRAPADDPVRVAPADNAPTTADAASGWAPADPASAPAAASASAASGWAPADPASAPADTASVSASAGTAPSIFDPVPGRVEPAAVPAEAAPRRVEAGAPPADAGPRPVDAGPSPDEAAVKPADAAPHSVESAAVPADPAPGWVAGALGRVDGGYQHDPWEPLVGDVGPGPDDHRLGMSPWPPVGPPDDGLLIDVDGTPADGSPPPRRRWSRGTRWLTAAVVVVLALGAAAVAATLAAPNPLGVAFSGDGDGRPPTGETAVPAEPAPDGALTAALDGRRAATFELLDGLTTLALRADDLGDDLYRIGAPAGGVRPEPQLRGDKVRLYVEQTGRPGPGVVDVVLNSRVTWQLKIVGGVDEQVLDLSRGRLAGVELIGGATRVDLRLPQVTGTLSVRMSGGLNELLIRSAGDPPARVRAASGAGTIRVYDQRQAGIAAGQVVDSPQWDNATDRIWVDLVAGANLVTVGRS</sequence>
<keyword evidence="2" id="KW-0472">Membrane</keyword>
<organism evidence="3 4">
    <name type="scientific">Micromonospora yangpuensis</name>
    <dbReference type="NCBI Taxonomy" id="683228"/>
    <lineage>
        <taxon>Bacteria</taxon>
        <taxon>Bacillati</taxon>
        <taxon>Actinomycetota</taxon>
        <taxon>Actinomycetes</taxon>
        <taxon>Micromonosporales</taxon>
        <taxon>Micromonosporaceae</taxon>
        <taxon>Micromonospora</taxon>
    </lineage>
</organism>
<keyword evidence="4" id="KW-1185">Reference proteome</keyword>
<feature type="compositionally biased region" description="Low complexity" evidence="1">
    <location>
        <begin position="68"/>
        <end position="124"/>
    </location>
</feature>
<accession>A0A1C6UT19</accession>
<dbReference type="EMBL" id="FMIA01000002">
    <property type="protein sequence ID" value="SCL57237.1"/>
    <property type="molecule type" value="Genomic_DNA"/>
</dbReference>
<evidence type="ECO:0000256" key="1">
    <source>
        <dbReference type="SAM" id="MobiDB-lite"/>
    </source>
</evidence>
<dbReference type="Proteomes" id="UP000198937">
    <property type="component" value="Unassembled WGS sequence"/>
</dbReference>
<dbReference type="STRING" id="683228.GA0070617_3470"/>
<evidence type="ECO:0000256" key="2">
    <source>
        <dbReference type="SAM" id="Phobius"/>
    </source>
</evidence>
<keyword evidence="2" id="KW-1133">Transmembrane helix</keyword>
<evidence type="ECO:0000313" key="3">
    <source>
        <dbReference type="EMBL" id="SCL57237.1"/>
    </source>
</evidence>
<feature type="compositionally biased region" description="Low complexity" evidence="1">
    <location>
        <begin position="133"/>
        <end position="147"/>
    </location>
</feature>